<protein>
    <submittedName>
        <fullName evidence="1">Rpn family recombination-promoting nuclease/putative transposase</fullName>
    </submittedName>
</protein>
<proteinExistence type="predicted"/>
<comment type="caution">
    <text evidence="1">The sequence shown here is derived from an EMBL/GenBank/DDBJ whole genome shotgun (WGS) entry which is preliminary data.</text>
</comment>
<organism evidence="1 2">
    <name type="scientific">Waltera acetigignens</name>
    <dbReference type="NCBI Taxonomy" id="2981769"/>
    <lineage>
        <taxon>Bacteria</taxon>
        <taxon>Bacillati</taxon>
        <taxon>Bacillota</taxon>
        <taxon>Clostridia</taxon>
        <taxon>Lachnospirales</taxon>
        <taxon>Lachnospiraceae</taxon>
        <taxon>Waltera</taxon>
    </lineage>
</organism>
<dbReference type="PANTHER" id="PTHR41317">
    <property type="entry name" value="PD-(D_E)XK NUCLEASE FAMILY TRANSPOSASE"/>
    <property type="match status" value="1"/>
</dbReference>
<name>A0AAE3D8U4_9FIRM</name>
<dbReference type="Proteomes" id="UP001197795">
    <property type="component" value="Unassembled WGS sequence"/>
</dbReference>
<keyword evidence="2" id="KW-1185">Reference proteome</keyword>
<evidence type="ECO:0000313" key="2">
    <source>
        <dbReference type="Proteomes" id="UP001197795"/>
    </source>
</evidence>
<gene>
    <name evidence="1" type="ORF">LKD75_15695</name>
</gene>
<reference evidence="1 2" key="1">
    <citation type="submission" date="2021-10" db="EMBL/GenBank/DDBJ databases">
        <title>Anaerobic single-cell dispensing facilitates the cultivation of human gut bacteria.</title>
        <authorList>
            <person name="Afrizal A."/>
        </authorList>
    </citation>
    <scope>NUCLEOTIDE SEQUENCE [LARGE SCALE GENOMIC DNA]</scope>
    <source>
        <strain evidence="1 2">CLA-AA-H273</strain>
    </source>
</reference>
<dbReference type="RefSeq" id="WP_182430279.1">
    <property type="nucleotide sequence ID" value="NZ_JAJEPV010000053.1"/>
</dbReference>
<accession>A0AAE3D8U4</accession>
<dbReference type="EMBL" id="JAJEPV010000053">
    <property type="protein sequence ID" value="MCC2121007.1"/>
    <property type="molecule type" value="Genomic_DNA"/>
</dbReference>
<dbReference type="InterPro" id="IPR010106">
    <property type="entry name" value="RpnA"/>
</dbReference>
<dbReference type="AlphaFoldDB" id="A0AAE3D8U4"/>
<evidence type="ECO:0000313" key="1">
    <source>
        <dbReference type="EMBL" id="MCC2121007.1"/>
    </source>
</evidence>
<sequence>MIISPKWDYCMKELFRNPVIRKYFISVVLNIPVEMIRSTRLLNTYLWRRYRYQKQGILDVLVELNDDTKINIELQVKAVRNWDKRQLFYLGKMLTEEISFGRSYDVMKRCVAISILDFNLTEDKQYHKTYLLRDEEGRLFSNLLELHVIELNKVLMGQNIDEWIRFFNIKTEGELDMLRMQTNNAGGDTDKVAQLDDPEVLLAMQRKYGMINL</sequence>
<dbReference type="NCBIfam" id="TIGR01784">
    <property type="entry name" value="T_den_put_tspse"/>
    <property type="match status" value="1"/>
</dbReference>
<dbReference type="PANTHER" id="PTHR41317:SF1">
    <property type="entry name" value="PD-(D_E)XK NUCLEASE FAMILY TRANSPOSASE"/>
    <property type="match status" value="1"/>
</dbReference>
<dbReference type="Pfam" id="PF12784">
    <property type="entry name" value="PDDEXK_2"/>
    <property type="match status" value="1"/>
</dbReference>